<evidence type="ECO:0000256" key="6">
    <source>
        <dbReference type="ARBA" id="ARBA00023316"/>
    </source>
</evidence>
<dbReference type="RefSeq" id="WP_289401418.1">
    <property type="nucleotide sequence ID" value="NZ_JAQIBC010000002.1"/>
</dbReference>
<sequence length="337" mass="39773">MKKILSDIYRNFVLYFQIYMLLLLIPLTYNFIPVNEGTKTFYISSSNIDDVIHTLKTNGYEVTWLDKLMLKLRKTPDEGWYSVEPSEYGRILFFQHLYQQKTDEIMDIVVYAGETKEELIARLANDMKLDQDKLLQIYDTLAHFKEADILAQRYTLARKADENTTMQYIFYKSRQTLNTFVKEYFTTTPERLELKIIHIIASIIQKESNSIEEMPLISSVIYNRLEKGMRLQMDGTLNYGPYAHTVVTPERIKSDESEYNTYKHKGLPPHPLSTVTLDALQASMKPKKSDYIFFMLNENGTHNFTVTYDEHLDNIRAFRKYQKEREKEKETEFKASL</sequence>
<evidence type="ECO:0000256" key="4">
    <source>
        <dbReference type="ARBA" id="ARBA00023136"/>
    </source>
</evidence>
<dbReference type="PANTHER" id="PTHR30518">
    <property type="entry name" value="ENDOLYTIC MUREIN TRANSGLYCOSYLASE"/>
    <property type="match status" value="1"/>
</dbReference>
<evidence type="ECO:0000313" key="8">
    <source>
        <dbReference type="EMBL" id="MDM5263305.1"/>
    </source>
</evidence>
<dbReference type="PANTHER" id="PTHR30518:SF2">
    <property type="entry name" value="ENDOLYTIC MUREIN TRANSGLYCOSYLASE"/>
    <property type="match status" value="1"/>
</dbReference>
<comment type="subcellular location">
    <subcellularLocation>
        <location evidence="7">Cell membrane</location>
        <topology evidence="7">Single-pass membrane protein</topology>
    </subcellularLocation>
</comment>
<dbReference type="HAMAP" id="MF_02065">
    <property type="entry name" value="MltG"/>
    <property type="match status" value="1"/>
</dbReference>
<keyword evidence="4 7" id="KW-0472">Membrane</keyword>
<reference evidence="8" key="1">
    <citation type="submission" date="2023-01" db="EMBL/GenBank/DDBJ databases">
        <title>Sulfurovum sp. XTW-4 genome assembly.</title>
        <authorList>
            <person name="Wang J."/>
        </authorList>
    </citation>
    <scope>NUCLEOTIDE SEQUENCE</scope>
    <source>
        <strain evidence="8">XTW-4</strain>
    </source>
</reference>
<gene>
    <name evidence="7 8" type="primary">mltG</name>
    <name evidence="8" type="ORF">PF327_03770</name>
</gene>
<accession>A0ABT7QQD1</accession>
<dbReference type="Proteomes" id="UP001169066">
    <property type="component" value="Unassembled WGS sequence"/>
</dbReference>
<comment type="function">
    <text evidence="7">Functions as a peptidoglycan terminase that cleaves nascent peptidoglycan strands endolytically to terminate their elongation.</text>
</comment>
<evidence type="ECO:0000256" key="2">
    <source>
        <dbReference type="ARBA" id="ARBA00022692"/>
    </source>
</evidence>
<keyword evidence="2 7" id="KW-0812">Transmembrane</keyword>
<dbReference type="EMBL" id="JAQIBC010000002">
    <property type="protein sequence ID" value="MDM5263305.1"/>
    <property type="molecule type" value="Genomic_DNA"/>
</dbReference>
<keyword evidence="1 7" id="KW-1003">Cell membrane</keyword>
<organism evidence="8 9">
    <name type="scientific">Sulfurovum xiamenensis</name>
    <dbReference type="NCBI Taxonomy" id="3019066"/>
    <lineage>
        <taxon>Bacteria</taxon>
        <taxon>Pseudomonadati</taxon>
        <taxon>Campylobacterota</taxon>
        <taxon>Epsilonproteobacteria</taxon>
        <taxon>Campylobacterales</taxon>
        <taxon>Sulfurovaceae</taxon>
        <taxon>Sulfurovum</taxon>
    </lineage>
</organism>
<evidence type="ECO:0000256" key="7">
    <source>
        <dbReference type="HAMAP-Rule" id="MF_02065"/>
    </source>
</evidence>
<keyword evidence="5 7" id="KW-0456">Lyase</keyword>
<keyword evidence="3 7" id="KW-1133">Transmembrane helix</keyword>
<name>A0ABT7QQD1_9BACT</name>
<comment type="similarity">
    <text evidence="7">Belongs to the transglycosylase MltG family.</text>
</comment>
<comment type="caution">
    <text evidence="8">The sequence shown here is derived from an EMBL/GenBank/DDBJ whole genome shotgun (WGS) entry which is preliminary data.</text>
</comment>
<protein>
    <recommendedName>
        <fullName evidence="7">Endolytic murein transglycosylase</fullName>
        <ecNumber evidence="7">4.2.2.29</ecNumber>
    </recommendedName>
    <alternativeName>
        <fullName evidence="7">Peptidoglycan lytic transglycosylase</fullName>
    </alternativeName>
    <alternativeName>
        <fullName evidence="7">Peptidoglycan polymerization terminase</fullName>
    </alternativeName>
</protein>
<feature type="site" description="Important for catalytic activity" evidence="7">
    <location>
        <position position="207"/>
    </location>
</feature>
<keyword evidence="6 7" id="KW-0961">Cell wall biogenesis/degradation</keyword>
<comment type="catalytic activity">
    <reaction evidence="7">
        <text>a peptidoglycan chain = a peptidoglycan chain with N-acetyl-1,6-anhydromuramyl-[peptide] at the reducing end + a peptidoglycan chain with N-acetylglucosamine at the non-reducing end.</text>
        <dbReference type="EC" id="4.2.2.29"/>
    </reaction>
</comment>
<dbReference type="InterPro" id="IPR003770">
    <property type="entry name" value="MLTG-like"/>
</dbReference>
<evidence type="ECO:0000256" key="1">
    <source>
        <dbReference type="ARBA" id="ARBA00022475"/>
    </source>
</evidence>
<feature type="transmembrane region" description="Helical" evidence="7">
    <location>
        <begin position="12"/>
        <end position="32"/>
    </location>
</feature>
<dbReference type="NCBIfam" id="TIGR00247">
    <property type="entry name" value="endolytic transglycosylase MltG"/>
    <property type="match status" value="1"/>
</dbReference>
<dbReference type="EC" id="4.2.2.29" evidence="7"/>
<keyword evidence="9" id="KW-1185">Reference proteome</keyword>
<evidence type="ECO:0000313" key="9">
    <source>
        <dbReference type="Proteomes" id="UP001169066"/>
    </source>
</evidence>
<proteinExistence type="inferred from homology"/>
<evidence type="ECO:0000256" key="5">
    <source>
        <dbReference type="ARBA" id="ARBA00023239"/>
    </source>
</evidence>
<evidence type="ECO:0000256" key="3">
    <source>
        <dbReference type="ARBA" id="ARBA00022989"/>
    </source>
</evidence>
<dbReference type="Pfam" id="PF02618">
    <property type="entry name" value="YceG"/>
    <property type="match status" value="1"/>
</dbReference>
<dbReference type="Gene3D" id="3.30.160.60">
    <property type="entry name" value="Classic Zinc Finger"/>
    <property type="match status" value="1"/>
</dbReference>